<dbReference type="EMBL" id="KV448145">
    <property type="protein sequence ID" value="OAX43049.1"/>
    <property type="molecule type" value="Genomic_DNA"/>
</dbReference>
<sequence>MTPYSRSSVQRSSREQQVLQAANPPGHSTYWQFLRTPPSLGQRAPSDASVHIRAPALRASPTSINFPCAPPSHSQFVLAPHQPSPTEQRKRAKSQVGPKPPMGLSRRPSLTSSFRSPTVSPGGLFPLCSHLQTTHTSYVVEDTQNSRHNFQSTVPDGQVAWAGSGYPSIAQPSRSSASDDTQRTVFHQGYVAAGGQNAHSRRLSRTEDLFSNSNSNFESTYSSYNTKQKILAASGQPSAQGSHPNFSRDDSRINSQSNVTAGAQKARVTASHSSTSQAPSYHDSCNPQRPSSRSSHTHRPSPSPRLNSRDTQIPSSSHGSRDTQKSSSEIEQVHPMLSDIALVAAVGAALADHREFLWYGVWSIAIKDHMFYRENMTHRRTPSWVVKVRTQKFVVPNYLKRLSGNDTFSFKLMDRSGKSAVAFKFIADRIKARESDFWGLPLPKPIKQ</sequence>
<evidence type="ECO:0000256" key="1">
    <source>
        <dbReference type="SAM" id="MobiDB-lite"/>
    </source>
</evidence>
<evidence type="ECO:0000313" key="2">
    <source>
        <dbReference type="EMBL" id="OAX43049.1"/>
    </source>
</evidence>
<feature type="compositionally biased region" description="Polar residues" evidence="1">
    <location>
        <begin position="108"/>
        <end position="117"/>
    </location>
</feature>
<dbReference type="InParanoid" id="A0A1B7NDX6"/>
<name>A0A1B7NDX6_9AGAM</name>
<dbReference type="Proteomes" id="UP000092154">
    <property type="component" value="Unassembled WGS sequence"/>
</dbReference>
<dbReference type="OrthoDB" id="2677262at2759"/>
<dbReference type="AlphaFoldDB" id="A0A1B7NDX6"/>
<organism evidence="2 3">
    <name type="scientific">Rhizopogon vinicolor AM-OR11-026</name>
    <dbReference type="NCBI Taxonomy" id="1314800"/>
    <lineage>
        <taxon>Eukaryota</taxon>
        <taxon>Fungi</taxon>
        <taxon>Dikarya</taxon>
        <taxon>Basidiomycota</taxon>
        <taxon>Agaricomycotina</taxon>
        <taxon>Agaricomycetes</taxon>
        <taxon>Agaricomycetidae</taxon>
        <taxon>Boletales</taxon>
        <taxon>Suillineae</taxon>
        <taxon>Rhizopogonaceae</taxon>
        <taxon>Rhizopogon</taxon>
    </lineage>
</organism>
<feature type="compositionally biased region" description="Polar residues" evidence="1">
    <location>
        <begin position="235"/>
        <end position="245"/>
    </location>
</feature>
<protein>
    <submittedName>
        <fullName evidence="2">Uncharacterized protein</fullName>
    </submittedName>
</protein>
<reference evidence="2 3" key="1">
    <citation type="submission" date="2016-06" db="EMBL/GenBank/DDBJ databases">
        <title>Comparative genomics of the ectomycorrhizal sister species Rhizopogon vinicolor and Rhizopogon vesiculosus (Basidiomycota: Boletales) reveals a divergence of the mating type B locus.</title>
        <authorList>
            <consortium name="DOE Joint Genome Institute"/>
            <person name="Mujic A.B."/>
            <person name="Kuo A."/>
            <person name="Tritt A."/>
            <person name="Lipzen A."/>
            <person name="Chen C."/>
            <person name="Johnson J."/>
            <person name="Sharma A."/>
            <person name="Barry K."/>
            <person name="Grigoriev I.V."/>
            <person name="Spatafora J.W."/>
        </authorList>
    </citation>
    <scope>NUCLEOTIDE SEQUENCE [LARGE SCALE GENOMIC DNA]</scope>
    <source>
        <strain evidence="2 3">AM-OR11-026</strain>
    </source>
</reference>
<feature type="region of interest" description="Disordered" evidence="1">
    <location>
        <begin position="1"/>
        <end position="117"/>
    </location>
</feature>
<accession>A0A1B7NDX6</accession>
<keyword evidence="3" id="KW-1185">Reference proteome</keyword>
<proteinExistence type="predicted"/>
<feature type="compositionally biased region" description="Low complexity" evidence="1">
    <location>
        <begin position="1"/>
        <end position="18"/>
    </location>
</feature>
<evidence type="ECO:0000313" key="3">
    <source>
        <dbReference type="Proteomes" id="UP000092154"/>
    </source>
</evidence>
<feature type="compositionally biased region" description="Polar residues" evidence="1">
    <location>
        <begin position="270"/>
        <end position="288"/>
    </location>
</feature>
<feature type="compositionally biased region" description="Polar residues" evidence="1">
    <location>
        <begin position="309"/>
        <end position="318"/>
    </location>
</feature>
<gene>
    <name evidence="2" type="ORF">K503DRAFT_796691</name>
</gene>
<feature type="region of interest" description="Disordered" evidence="1">
    <location>
        <begin position="233"/>
        <end position="330"/>
    </location>
</feature>